<name>A0ABU3UBP0_9ACTN</name>
<evidence type="ECO:0000256" key="1">
    <source>
        <dbReference type="SAM" id="MobiDB-lite"/>
    </source>
</evidence>
<sequence>MSAGSWPAGQARQSSRPPMTAGSLDEADAALDRAGRFMLDRPATSPAAL</sequence>
<reference evidence="2 3" key="1">
    <citation type="submission" date="2023-02" db="EMBL/GenBank/DDBJ databases">
        <authorList>
            <person name="Maleckis M."/>
        </authorList>
    </citation>
    <scope>NUCLEOTIDE SEQUENCE [LARGE SCALE GENOMIC DNA]</scope>
    <source>
        <strain evidence="2 3">P8-A2</strain>
    </source>
</reference>
<dbReference type="RefSeq" id="WP_164331887.1">
    <property type="nucleotide sequence ID" value="NZ_CP107955.1"/>
</dbReference>
<feature type="region of interest" description="Disordered" evidence="1">
    <location>
        <begin position="1"/>
        <end position="28"/>
    </location>
</feature>
<comment type="caution">
    <text evidence="2">The sequence shown here is derived from an EMBL/GenBank/DDBJ whole genome shotgun (WGS) entry which is preliminary data.</text>
</comment>
<gene>
    <name evidence="2" type="ORF">PU648_02705</name>
</gene>
<organism evidence="2 3">
    <name type="scientific">Streptomyces mirabilis</name>
    <dbReference type="NCBI Taxonomy" id="68239"/>
    <lineage>
        <taxon>Bacteria</taxon>
        <taxon>Bacillati</taxon>
        <taxon>Actinomycetota</taxon>
        <taxon>Actinomycetes</taxon>
        <taxon>Kitasatosporales</taxon>
        <taxon>Streptomycetaceae</taxon>
        <taxon>Streptomyces</taxon>
    </lineage>
</organism>
<protein>
    <submittedName>
        <fullName evidence="2">Uncharacterized protein</fullName>
    </submittedName>
</protein>
<keyword evidence="3" id="KW-1185">Reference proteome</keyword>
<evidence type="ECO:0000313" key="3">
    <source>
        <dbReference type="Proteomes" id="UP001257627"/>
    </source>
</evidence>
<evidence type="ECO:0000313" key="2">
    <source>
        <dbReference type="EMBL" id="MDU8991319.1"/>
    </source>
</evidence>
<dbReference type="EMBL" id="JARAKF010000001">
    <property type="protein sequence ID" value="MDU8991319.1"/>
    <property type="molecule type" value="Genomic_DNA"/>
</dbReference>
<dbReference type="Proteomes" id="UP001257627">
    <property type="component" value="Unassembled WGS sequence"/>
</dbReference>
<proteinExistence type="predicted"/>
<accession>A0ABU3UBP0</accession>